<keyword evidence="3" id="KW-1185">Reference proteome</keyword>
<dbReference type="NCBIfam" id="TIGR01444">
    <property type="entry name" value="fkbM_fam"/>
    <property type="match status" value="1"/>
</dbReference>
<dbReference type="OrthoDB" id="5679686at2"/>
<sequence length="512" mass="55192">MNVAFVTSVTPDDDDASKRRTFWRRALSRFGTLTTIVIDVDAGTVDHDLPNRSADELGDVVAIARFELAHDIHPLRARRAPEYLGARWVHELDPFDLIVGASADLAPFCFGLASTGDIPVVLDLAAGSIAVGDEHARYQHLLAEVRRRCDLVVDTAIADGTITCAGFVDVERLLSPPIGPRRLPGAIATETADGVVVEAPDRGLRHRLDPLSAIVYSLADGRTSAGDIVDVLAGAFSITTDVALRRFHLALDQLATARLVTDDPELELTTLSFSGRRFRVRHATIDHFVAHHVHSGSEYGIPERLTPGTVAIDIGAHIGSFSARMIDSGADHVLALEPQPDNYRMATINLAAEIEQGLVDLRQAAIWSPPSGQPIAIGAAPTYAEPGRRVHVNTGGHSPRPIIADTQQLAAGEVVVASVSLDELITELRDGVAPDAPIWLKLDCEGGEWPALETAERLDQVDTIVGELHLDGESTPDRVRRVVDRLERFGFDVTITDDVDAPSLLGLRATRA</sequence>
<dbReference type="InterPro" id="IPR052514">
    <property type="entry name" value="SAM-dependent_MTase"/>
</dbReference>
<protein>
    <recommendedName>
        <fullName evidence="1">Methyltransferase FkbM domain-containing protein</fullName>
    </recommendedName>
</protein>
<name>A0A6C7EC02_ILUCY</name>
<dbReference type="PANTHER" id="PTHR34203">
    <property type="entry name" value="METHYLTRANSFERASE, FKBM FAMILY PROTEIN"/>
    <property type="match status" value="1"/>
</dbReference>
<proteinExistence type="predicted"/>
<dbReference type="Pfam" id="PF05050">
    <property type="entry name" value="Methyltransf_21"/>
    <property type="match status" value="1"/>
</dbReference>
<dbReference type="InterPro" id="IPR029063">
    <property type="entry name" value="SAM-dependent_MTases_sf"/>
</dbReference>
<reference evidence="2 3" key="1">
    <citation type="journal article" date="2013" name="Int. J. Syst. Evol. Microbiol.">
        <title>Ilumatobacter nonamiense sp. nov. and Ilumatobacter coccineum sp. nov., isolated from seashore sand.</title>
        <authorList>
            <person name="Matsumoto A."/>
            <person name="Kasai H."/>
            <person name="Matsuo Y."/>
            <person name="Shizuri Y."/>
            <person name="Ichikawa N."/>
            <person name="Fujita N."/>
            <person name="Omura S."/>
            <person name="Takahashi Y."/>
        </authorList>
    </citation>
    <scope>NUCLEOTIDE SEQUENCE [LARGE SCALE GENOMIC DNA]</scope>
    <source>
        <strain evidence="3">NBRC 103263 / KCTC 29153 / YM16-304</strain>
    </source>
</reference>
<dbReference type="RefSeq" id="WP_015443090.1">
    <property type="nucleotide sequence ID" value="NC_020520.1"/>
</dbReference>
<dbReference type="AlphaFoldDB" id="A0A6C7EC02"/>
<evidence type="ECO:0000313" key="3">
    <source>
        <dbReference type="Proteomes" id="UP000011863"/>
    </source>
</evidence>
<feature type="domain" description="Methyltransferase FkbM" evidence="1">
    <location>
        <begin position="313"/>
        <end position="492"/>
    </location>
</feature>
<accession>A0A6C7EC02</accession>
<evidence type="ECO:0000259" key="1">
    <source>
        <dbReference type="Pfam" id="PF05050"/>
    </source>
</evidence>
<dbReference type="EMBL" id="AP012057">
    <property type="protein sequence ID" value="BAN03843.1"/>
    <property type="molecule type" value="Genomic_DNA"/>
</dbReference>
<organism evidence="2 3">
    <name type="scientific">Ilumatobacter coccineus (strain NBRC 103263 / KCTC 29153 / YM16-304)</name>
    <dbReference type="NCBI Taxonomy" id="1313172"/>
    <lineage>
        <taxon>Bacteria</taxon>
        <taxon>Bacillati</taxon>
        <taxon>Actinomycetota</taxon>
        <taxon>Acidimicrobiia</taxon>
        <taxon>Acidimicrobiales</taxon>
        <taxon>Ilumatobacteraceae</taxon>
        <taxon>Ilumatobacter</taxon>
    </lineage>
</organism>
<gene>
    <name evidence="2" type="ORF">YM304_35290</name>
</gene>
<dbReference type="KEGG" id="aym:YM304_35290"/>
<dbReference type="Proteomes" id="UP000011863">
    <property type="component" value="Chromosome"/>
</dbReference>
<dbReference type="SUPFAM" id="SSF53335">
    <property type="entry name" value="S-adenosyl-L-methionine-dependent methyltransferases"/>
    <property type="match status" value="1"/>
</dbReference>
<evidence type="ECO:0000313" key="2">
    <source>
        <dbReference type="EMBL" id="BAN03843.1"/>
    </source>
</evidence>
<dbReference type="InterPro" id="IPR006342">
    <property type="entry name" value="FkbM_mtfrase"/>
</dbReference>
<dbReference type="PANTHER" id="PTHR34203:SF13">
    <property type="entry name" value="EXPRESSED PROTEIN"/>
    <property type="match status" value="1"/>
</dbReference>
<dbReference type="Gene3D" id="3.40.50.150">
    <property type="entry name" value="Vaccinia Virus protein VP39"/>
    <property type="match status" value="1"/>
</dbReference>